<dbReference type="InterPro" id="IPR013686">
    <property type="entry name" value="Polypept-transport_assoc_ShlB"/>
</dbReference>
<keyword evidence="3" id="KW-0998">Cell outer membrane</keyword>
<reference evidence="7 8" key="1">
    <citation type="submission" date="2017-02" db="EMBL/GenBank/DDBJ databases">
        <title>Arcobacter caeni sp. nov, a new Arcobacter species isolated from reclaimed water.</title>
        <authorList>
            <person name="Figueras M.J."/>
            <person name="Perez-Cataluna A."/>
            <person name="Salas-Masso N."/>
        </authorList>
    </citation>
    <scope>NUCLEOTIDE SEQUENCE [LARGE SCALE GENOMIC DNA]</scope>
    <source>
        <strain evidence="7 8">RW17-10</strain>
    </source>
</reference>
<evidence type="ECO:0000256" key="1">
    <source>
        <dbReference type="ARBA" id="ARBA00022452"/>
    </source>
</evidence>
<gene>
    <name evidence="7" type="ORF">B0174_04565</name>
</gene>
<dbReference type="InterPro" id="IPR051544">
    <property type="entry name" value="TPS_OM_transporter"/>
</dbReference>
<evidence type="ECO:0000313" key="7">
    <source>
        <dbReference type="EMBL" id="PUE65076.1"/>
    </source>
</evidence>
<keyword evidence="2" id="KW-0812">Transmembrane</keyword>
<dbReference type="GO" id="GO:0046819">
    <property type="term" value="P:protein secretion by the type V secretion system"/>
    <property type="evidence" value="ECO:0007669"/>
    <property type="project" value="TreeGrafter"/>
</dbReference>
<dbReference type="GO" id="GO:0008320">
    <property type="term" value="F:protein transmembrane transporter activity"/>
    <property type="evidence" value="ECO:0007669"/>
    <property type="project" value="TreeGrafter"/>
</dbReference>
<evidence type="ECO:0000259" key="6">
    <source>
        <dbReference type="Pfam" id="PF08479"/>
    </source>
</evidence>
<evidence type="ECO:0000256" key="2">
    <source>
        <dbReference type="ARBA" id="ARBA00022692"/>
    </source>
</evidence>
<dbReference type="GO" id="GO:0098046">
    <property type="term" value="C:type V protein secretion system complex"/>
    <property type="evidence" value="ECO:0007669"/>
    <property type="project" value="TreeGrafter"/>
</dbReference>
<dbReference type="Pfam" id="PF08479">
    <property type="entry name" value="POTRA_2"/>
    <property type="match status" value="1"/>
</dbReference>
<dbReference type="Proteomes" id="UP000251135">
    <property type="component" value="Unassembled WGS sequence"/>
</dbReference>
<dbReference type="PANTHER" id="PTHR34597">
    <property type="entry name" value="SLR1661 PROTEIN"/>
    <property type="match status" value="1"/>
</dbReference>
<evidence type="ECO:0000313" key="8">
    <source>
        <dbReference type="Proteomes" id="UP000251135"/>
    </source>
</evidence>
<comment type="caution">
    <text evidence="7">The sequence shown here is derived from an EMBL/GenBank/DDBJ whole genome shotgun (WGS) entry which is preliminary data.</text>
</comment>
<evidence type="ECO:0000256" key="3">
    <source>
        <dbReference type="ARBA" id="ARBA00023237"/>
    </source>
</evidence>
<dbReference type="EMBL" id="MUXE01000005">
    <property type="protein sequence ID" value="PUE65076.1"/>
    <property type="molecule type" value="Genomic_DNA"/>
</dbReference>
<sequence length="562" mass="62066">MKHINKIITLSLLTSSVLLGATPNIGDIERQVQPPKEVQQKQTPLIEINGVKKYAPTMKDDKSGKTIFVKNFKINGAIHIEESKLQSLISSYNGKDLTFTQLEEVTSVITKKYRNQGYFVARAYIPVQDINKNNGIFMIDIIEGNYGEFKLNNKSLVKDSVVQGMLDDAKARDNVVSTNTLERSMLIINDTPGVVVTQADVKPGSEVGSSDFIITTEKINRVNGYVLTDNVGSRYTGKNRLMAGLNINSPFDIGDKIALSGLVSNETNLLNGRVAYSAPLASNGLLGEISYSQTNYDLTKEYKDLDAQGTAKTIDATLKYPVIRTRSENLYVNLNVANKDLEDKVNSTNDVTKKDTQSLTIGTDYDKSYVVNNFDFLSKISFNVKYGKLNFDDVADKTTDENGADTNGNYSKVNLDLSNTIAFTNQISLDTALKMQYALGNKNLDGSEDISIGGSSGVKLYPDSESSAENGYVFNIEAKYKLPTFQNINNSVGIFYDRGRVWMANNNVGFETKALQDAGVGYYASYDKYFGQAQVAWNVNSKEVTSEPDRNSKILFQAGMTF</sequence>
<dbReference type="AlphaFoldDB" id="A0A363D155"/>
<dbReference type="OrthoDB" id="572300at2"/>
<organism evidence="7 8">
    <name type="scientific">Arcobacter caeni</name>
    <dbReference type="NCBI Taxonomy" id="1912877"/>
    <lineage>
        <taxon>Bacteria</taxon>
        <taxon>Pseudomonadati</taxon>
        <taxon>Campylobacterota</taxon>
        <taxon>Epsilonproteobacteria</taxon>
        <taxon>Campylobacterales</taxon>
        <taxon>Arcobacteraceae</taxon>
        <taxon>Arcobacter</taxon>
    </lineage>
</organism>
<dbReference type="RefSeq" id="WP_108558479.1">
    <property type="nucleotide sequence ID" value="NZ_MUXE01000005.1"/>
</dbReference>
<dbReference type="PANTHER" id="PTHR34597:SF1">
    <property type="entry name" value="HEME_HEMOPEXIN TRANSPORTER PROTEIN HUXB"/>
    <property type="match status" value="1"/>
</dbReference>
<feature type="domain" description="Haemolysin activator HlyB C-terminal" evidence="5">
    <location>
        <begin position="208"/>
        <end position="509"/>
    </location>
</feature>
<dbReference type="Gene3D" id="2.40.160.50">
    <property type="entry name" value="membrane protein fhac: a member of the omp85/tpsb transporter family"/>
    <property type="match status" value="1"/>
</dbReference>
<keyword evidence="1" id="KW-1134">Transmembrane beta strand</keyword>
<keyword evidence="1" id="KW-0472">Membrane</keyword>
<feature type="domain" description="Polypeptide-transport-associated ShlB-type" evidence="6">
    <location>
        <begin position="69"/>
        <end position="144"/>
    </location>
</feature>
<proteinExistence type="predicted"/>
<dbReference type="Gene3D" id="3.10.20.310">
    <property type="entry name" value="membrane protein fhac"/>
    <property type="match status" value="1"/>
</dbReference>
<accession>A0A363D155</accession>
<evidence type="ECO:0000256" key="4">
    <source>
        <dbReference type="SAM" id="SignalP"/>
    </source>
</evidence>
<feature type="signal peptide" evidence="4">
    <location>
        <begin position="1"/>
        <end position="20"/>
    </location>
</feature>
<dbReference type="InterPro" id="IPR005565">
    <property type="entry name" value="Hemolysn_activator_HlyB_C"/>
</dbReference>
<dbReference type="Pfam" id="PF03865">
    <property type="entry name" value="ShlB"/>
    <property type="match status" value="1"/>
</dbReference>
<name>A0A363D155_9BACT</name>
<keyword evidence="4" id="KW-0732">Signal</keyword>
<protein>
    <submittedName>
        <fullName evidence="7">Hemin-binding protein</fullName>
    </submittedName>
</protein>
<feature type="chain" id="PRO_5016833368" evidence="4">
    <location>
        <begin position="21"/>
        <end position="562"/>
    </location>
</feature>
<evidence type="ECO:0000259" key="5">
    <source>
        <dbReference type="Pfam" id="PF03865"/>
    </source>
</evidence>
<keyword evidence="8" id="KW-1185">Reference proteome</keyword>